<evidence type="ECO:0000256" key="2">
    <source>
        <dbReference type="SAM" id="Phobius"/>
    </source>
</evidence>
<name>A0A1G2T322_9BACT</name>
<proteinExistence type="predicted"/>
<dbReference type="Proteomes" id="UP000178612">
    <property type="component" value="Unassembled WGS sequence"/>
</dbReference>
<gene>
    <name evidence="3" type="ORF">A2758_00230</name>
</gene>
<feature type="transmembrane region" description="Helical" evidence="2">
    <location>
        <begin position="74"/>
        <end position="95"/>
    </location>
</feature>
<accession>A0A1G2T322</accession>
<evidence type="ECO:0000313" key="3">
    <source>
        <dbReference type="EMBL" id="OHA91532.1"/>
    </source>
</evidence>
<reference evidence="3 4" key="1">
    <citation type="journal article" date="2016" name="Nat. Commun.">
        <title>Thousands of microbial genomes shed light on interconnected biogeochemical processes in an aquifer system.</title>
        <authorList>
            <person name="Anantharaman K."/>
            <person name="Brown C.T."/>
            <person name="Hug L.A."/>
            <person name="Sharon I."/>
            <person name="Castelle C.J."/>
            <person name="Probst A.J."/>
            <person name="Thomas B.C."/>
            <person name="Singh A."/>
            <person name="Wilkins M.J."/>
            <person name="Karaoz U."/>
            <person name="Brodie E.L."/>
            <person name="Williams K.H."/>
            <person name="Hubbard S.S."/>
            <person name="Banfield J.F."/>
        </authorList>
    </citation>
    <scope>NUCLEOTIDE SEQUENCE [LARGE SCALE GENOMIC DNA]</scope>
</reference>
<keyword evidence="2" id="KW-0812">Transmembrane</keyword>
<dbReference type="AlphaFoldDB" id="A0A1G2T322"/>
<evidence type="ECO:0008006" key="5">
    <source>
        <dbReference type="Google" id="ProtNLM"/>
    </source>
</evidence>
<organism evidence="3 4">
    <name type="scientific">Candidatus Zambryskibacteria bacterium RIFCSPHIGHO2_01_FULL_49_18</name>
    <dbReference type="NCBI Taxonomy" id="1802740"/>
    <lineage>
        <taxon>Bacteria</taxon>
        <taxon>Candidatus Zambryskiibacteriota</taxon>
    </lineage>
</organism>
<evidence type="ECO:0000256" key="1">
    <source>
        <dbReference type="SAM" id="MobiDB-lite"/>
    </source>
</evidence>
<protein>
    <recommendedName>
        <fullName evidence="5">DUF11 domain-containing protein</fullName>
    </recommendedName>
</protein>
<keyword evidence="2" id="KW-0472">Membrane</keyword>
<comment type="caution">
    <text evidence="3">The sequence shown here is derived from an EMBL/GenBank/DDBJ whole genome shotgun (WGS) entry which is preliminary data.</text>
</comment>
<evidence type="ECO:0000313" key="4">
    <source>
        <dbReference type="Proteomes" id="UP000178612"/>
    </source>
</evidence>
<dbReference type="EMBL" id="MHVJ01000011">
    <property type="protein sequence ID" value="OHA91532.1"/>
    <property type="molecule type" value="Genomic_DNA"/>
</dbReference>
<feature type="region of interest" description="Disordered" evidence="1">
    <location>
        <begin position="25"/>
        <end position="46"/>
    </location>
</feature>
<feature type="compositionally biased region" description="Low complexity" evidence="1">
    <location>
        <begin position="33"/>
        <end position="45"/>
    </location>
</feature>
<sequence>MNEEPSKVDELDSALYSRTRYHDPLGRHSSLAPTTGVPTDGTPVVSEKWQSPELNELLTHEREVPEINPFMKKFFAFALFFFVATIVVAGVIFLGGSNFISSKNVDISVLGPTTVAAGEILELGVTIKNSNNTDLELANFSVQYPSGSRDPADTGRALTFSKKDLGVIGAGDEAAENVRMVLIGTTGEVKEVKFSVEYKVRGSNATFHKDKIYEVTIGSAPVTISIEGPSSVTSGDTFTTRIKLKLSSAEILKNVMLRAEYPYGYSVDSALPAAVAENNVWALGDFSPGTEKTIEIRGRLAGENQDERTFRFYMGVSDNGEANPNFKSVLIAMQKTVTVERPSIALRTSFNGETSGTYVAPAGGAVSASIRFENNLPEKLVNPRLEAVITGAALDKASVRTQNDGFYNSGNNAIAWSLFNSTGAALLSPGEEGAVNFSFASLPEASLSSSGREIFIKITLIGTPVGANAVSVTESRIVKIASQVTLSSKALHSIGPFKNTGPIPPKVESETTYSIVWNVGNTREDILDAQVTARLGQGVSWVAVESAASENIAYDLETNTVIWDLRDLSSGSGYSTSGREVAFQIALTPSLSQLGIAPTLVSNIVFSGREAESEKTVTVSSPALTTRLPYDPAFIQGDDIVTKK</sequence>
<keyword evidence="2" id="KW-1133">Transmembrane helix</keyword>